<reference evidence="3 4" key="1">
    <citation type="journal article" date="2021" name="Elife">
        <title>Chloroplast acquisition without the gene transfer in kleptoplastic sea slugs, Plakobranchus ocellatus.</title>
        <authorList>
            <person name="Maeda T."/>
            <person name="Takahashi S."/>
            <person name="Yoshida T."/>
            <person name="Shimamura S."/>
            <person name="Takaki Y."/>
            <person name="Nagai Y."/>
            <person name="Toyoda A."/>
            <person name="Suzuki Y."/>
            <person name="Arimoto A."/>
            <person name="Ishii H."/>
            <person name="Satoh N."/>
            <person name="Nishiyama T."/>
            <person name="Hasebe M."/>
            <person name="Maruyama T."/>
            <person name="Minagawa J."/>
            <person name="Obokata J."/>
            <person name="Shigenobu S."/>
        </authorList>
    </citation>
    <scope>NUCLEOTIDE SEQUENCE [LARGE SCALE GENOMIC DNA]</scope>
</reference>
<evidence type="ECO:0000313" key="3">
    <source>
        <dbReference type="EMBL" id="GFO18443.1"/>
    </source>
</evidence>
<gene>
    <name evidence="3" type="ORF">PoB_004494800</name>
</gene>
<sequence length="928" mass="105056">MTPKRYMLANSQLLQPMKPMLDREGKVKLHEKFGFPMSTLLKEEDRLEFTVNKWLTPASHMKELDATPKMLINKIKDFLNTTDVSMFHHETQKESAFCNYRKPSNLHLLIRSQQRTIRDVQKYRSLERTLKQHQCDMFARKVLTDHNKVYSYCINDDEKLFLGTNSREQLEESDRVVGTNLGPPKDDDMQVEVSSVITTGEVVPTPALCAPPMNPRKRKYMASVPDTTSQLGENTTEDYDDDPNTSKYTLTNDGKRRPKALQNLDLIKSALTLHPYCASFADLVTAVRGTALYDQVCAIYLDQRADKIWNLAKEELLRPDEDIDLYQHLHDLPDDLKHTLTPMQTLALFNAWCEEQGTNAKAIAWFLVSRLQNRAYKRIGLYLQGAPNSGKTYWSSTLFAPLGAFVGKMTTGGRFCLQDCERKKIIVGEENGIGLDNIDRIKELMSGEVTTCERKGRSVVRCKANLILLNSNNMPATNVQHERQALMNRIYLVLNLRPSTVLPAALRNMPNAKPHPKFLTLIAPPTDEELHDLDNNQLVYRYEPALTNDGMILKYQSSWKDWLLDLQHGPLQLDELDKNIQMDWFLGQSPEEHPRGYLNQQQVRRLKAIPQRRREGPPNLAKAIRNVGPYNLPPLPPADHFSDSDADSDVYNIPSLPSTTDSLDSDTDSFVTAQENLQADDDYIVASPPQPRASRGETDTSTSTDPPTQEEIAGPSTSDSPTDVHSRTKRSALATKRGSTGVSGASPPTSARFEEAAEEAMEEDAKKGRRHGHHKQLGSNNFFDGWGEWTSPEGQHFTTLQKGYAKNFKAYCTFECTKKAIANLKSVNAEADEITVTINHGGHTLPYWKRNASICDDDFNQPNNVIGFRCINMGFRVPRLEISTCPEDRTTDHEMPMNPPMQTEMWTFTDIRGDYGVPQLHDPDHANC</sequence>
<feature type="compositionally biased region" description="Polar residues" evidence="1">
    <location>
        <begin position="737"/>
        <end position="749"/>
    </location>
</feature>
<dbReference type="Gene3D" id="3.40.50.300">
    <property type="entry name" value="P-loop containing nucleotide triphosphate hydrolases"/>
    <property type="match status" value="1"/>
</dbReference>
<evidence type="ECO:0000259" key="2">
    <source>
        <dbReference type="Pfam" id="PF01057"/>
    </source>
</evidence>
<dbReference type="GO" id="GO:0019079">
    <property type="term" value="P:viral genome replication"/>
    <property type="evidence" value="ECO:0007669"/>
    <property type="project" value="InterPro"/>
</dbReference>
<feature type="region of interest" description="Disordered" evidence="1">
    <location>
        <begin position="608"/>
        <end position="776"/>
    </location>
</feature>
<keyword evidence="4" id="KW-1185">Reference proteome</keyword>
<feature type="region of interest" description="Disordered" evidence="1">
    <location>
        <begin position="223"/>
        <end position="254"/>
    </location>
</feature>
<feature type="compositionally biased region" description="Polar residues" evidence="1">
    <location>
        <begin position="225"/>
        <end position="234"/>
    </location>
</feature>
<dbReference type="AlphaFoldDB" id="A0AAV4BFR6"/>
<dbReference type="Proteomes" id="UP000735302">
    <property type="component" value="Unassembled WGS sequence"/>
</dbReference>
<dbReference type="Pfam" id="PF01057">
    <property type="entry name" value="Parvo_NS1"/>
    <property type="match status" value="1"/>
</dbReference>
<protein>
    <recommendedName>
        <fullName evidence="2">Parvovirus non-structural protein 1 helicase domain-containing protein</fullName>
    </recommendedName>
</protein>
<evidence type="ECO:0000256" key="1">
    <source>
        <dbReference type="SAM" id="MobiDB-lite"/>
    </source>
</evidence>
<organism evidence="3 4">
    <name type="scientific">Plakobranchus ocellatus</name>
    <dbReference type="NCBI Taxonomy" id="259542"/>
    <lineage>
        <taxon>Eukaryota</taxon>
        <taxon>Metazoa</taxon>
        <taxon>Spiralia</taxon>
        <taxon>Lophotrochozoa</taxon>
        <taxon>Mollusca</taxon>
        <taxon>Gastropoda</taxon>
        <taxon>Heterobranchia</taxon>
        <taxon>Euthyneura</taxon>
        <taxon>Panpulmonata</taxon>
        <taxon>Sacoglossa</taxon>
        <taxon>Placobranchoidea</taxon>
        <taxon>Plakobranchidae</taxon>
        <taxon>Plakobranchus</taxon>
    </lineage>
</organism>
<name>A0AAV4BFR6_9GAST</name>
<dbReference type="SUPFAM" id="SSF52540">
    <property type="entry name" value="P-loop containing nucleoside triphosphate hydrolases"/>
    <property type="match status" value="1"/>
</dbReference>
<feature type="domain" description="Parvovirus non-structural protein 1 helicase" evidence="2">
    <location>
        <begin position="354"/>
        <end position="474"/>
    </location>
</feature>
<comment type="caution">
    <text evidence="3">The sequence shown here is derived from an EMBL/GenBank/DDBJ whole genome shotgun (WGS) entry which is preliminary data.</text>
</comment>
<accession>A0AAV4BFR6</accession>
<proteinExistence type="predicted"/>
<evidence type="ECO:0000313" key="4">
    <source>
        <dbReference type="Proteomes" id="UP000735302"/>
    </source>
</evidence>
<dbReference type="InterPro" id="IPR001257">
    <property type="entry name" value="Parvovirus_NS1_helicase"/>
</dbReference>
<feature type="compositionally biased region" description="Basic residues" evidence="1">
    <location>
        <begin position="767"/>
        <end position="776"/>
    </location>
</feature>
<dbReference type="InterPro" id="IPR027417">
    <property type="entry name" value="P-loop_NTPase"/>
</dbReference>
<dbReference type="EMBL" id="BLXT01004955">
    <property type="protein sequence ID" value="GFO18443.1"/>
    <property type="molecule type" value="Genomic_DNA"/>
</dbReference>